<evidence type="ECO:0000313" key="2">
    <source>
        <dbReference type="Proteomes" id="UP000076727"/>
    </source>
</evidence>
<name>A0A165NPN2_9APHY</name>
<keyword evidence="2" id="KW-1185">Reference proteome</keyword>
<accession>A0A165NPN2</accession>
<dbReference type="EMBL" id="KV429078">
    <property type="protein sequence ID" value="KZT67221.1"/>
    <property type="molecule type" value="Genomic_DNA"/>
</dbReference>
<dbReference type="OrthoDB" id="10503338at2759"/>
<reference evidence="1 2" key="1">
    <citation type="journal article" date="2016" name="Mol. Biol. Evol.">
        <title>Comparative Genomics of Early-Diverging Mushroom-Forming Fungi Provides Insights into the Origins of Lignocellulose Decay Capabilities.</title>
        <authorList>
            <person name="Nagy L.G."/>
            <person name="Riley R."/>
            <person name="Tritt A."/>
            <person name="Adam C."/>
            <person name="Daum C."/>
            <person name="Floudas D."/>
            <person name="Sun H."/>
            <person name="Yadav J.S."/>
            <person name="Pangilinan J."/>
            <person name="Larsson K.H."/>
            <person name="Matsuura K."/>
            <person name="Barry K."/>
            <person name="Labutti K."/>
            <person name="Kuo R."/>
            <person name="Ohm R.A."/>
            <person name="Bhattacharya S.S."/>
            <person name="Shirouzu T."/>
            <person name="Yoshinaga Y."/>
            <person name="Martin F.M."/>
            <person name="Grigoriev I.V."/>
            <person name="Hibbett D.S."/>
        </authorList>
    </citation>
    <scope>NUCLEOTIDE SEQUENCE [LARGE SCALE GENOMIC DNA]</scope>
    <source>
        <strain evidence="1 2">L-15889</strain>
    </source>
</reference>
<gene>
    <name evidence="1" type="ORF">DAEQUDRAFT_729247</name>
</gene>
<proteinExistence type="predicted"/>
<dbReference type="AlphaFoldDB" id="A0A165NPN2"/>
<dbReference type="Proteomes" id="UP000076727">
    <property type="component" value="Unassembled WGS sequence"/>
</dbReference>
<organism evidence="1 2">
    <name type="scientific">Daedalea quercina L-15889</name>
    <dbReference type="NCBI Taxonomy" id="1314783"/>
    <lineage>
        <taxon>Eukaryota</taxon>
        <taxon>Fungi</taxon>
        <taxon>Dikarya</taxon>
        <taxon>Basidiomycota</taxon>
        <taxon>Agaricomycotina</taxon>
        <taxon>Agaricomycetes</taxon>
        <taxon>Polyporales</taxon>
        <taxon>Fomitopsis</taxon>
    </lineage>
</organism>
<protein>
    <submittedName>
        <fullName evidence="1">Uncharacterized protein</fullName>
    </submittedName>
</protein>
<evidence type="ECO:0000313" key="1">
    <source>
        <dbReference type="EMBL" id="KZT67221.1"/>
    </source>
</evidence>
<sequence length="158" mass="17529">MVAIASTYPGTRRRKCLCGNWFSVRPEQDRYCSKPCALADSWNTLVAGESHYRREMAAREAARGSTKRVTPIRAVWAPDTSTFSGGQYSGSAAQAQYYPAPQQARSHHVQSGNQTHVRAGTRSLRRMQSTMHLLSLARSQPVHPVGTMSSASFHYVSR</sequence>